<evidence type="ECO:0000313" key="1">
    <source>
        <dbReference type="EMBL" id="KYC46945.1"/>
    </source>
</evidence>
<dbReference type="AlphaFoldDB" id="A0A150IQ50"/>
<protein>
    <submittedName>
        <fullName evidence="1">Uncharacterized protein</fullName>
    </submittedName>
</protein>
<dbReference type="InterPro" id="IPR045425">
    <property type="entry name" value="DUF6508"/>
</dbReference>
<organism evidence="1 2">
    <name type="scientific">Candidatus Methanofastidiosum methylothiophilum</name>
    <dbReference type="NCBI Taxonomy" id="1705564"/>
    <lineage>
        <taxon>Archaea</taxon>
        <taxon>Methanobacteriati</taxon>
        <taxon>Methanobacteriota</taxon>
        <taxon>Stenosarchaea group</taxon>
        <taxon>Candidatus Methanofastidiosia</taxon>
        <taxon>Candidatus Methanofastidiosales</taxon>
        <taxon>Candidatus Methanofastidiosaceae</taxon>
        <taxon>Candidatus Methanofastidiosum</taxon>
    </lineage>
</organism>
<name>A0A150IQ50_9EURY</name>
<dbReference type="STRING" id="1705564.APG08_01073"/>
<dbReference type="EMBL" id="LNGC01000166">
    <property type="protein sequence ID" value="KYC46945.1"/>
    <property type="molecule type" value="Genomic_DNA"/>
</dbReference>
<gene>
    <name evidence="1" type="ORF">AMQ22_02030</name>
</gene>
<dbReference type="Pfam" id="PF20118">
    <property type="entry name" value="DUF6508"/>
    <property type="match status" value="1"/>
</dbReference>
<proteinExistence type="predicted"/>
<sequence length="142" mass="16922">MPIVDESVPLTKKNIEIILNYLPYFEDTNQKFFDIIMPKRDGRNIVDYIYVTYSAKFMEFYRELHEQGFVTNFNWLDSTSESEDLSHYYELLEDADIMTLRRLFSMIVRNDKHNEGFFADVVDSGLLLAMLNRLKLLNEEIE</sequence>
<reference evidence="1 2" key="1">
    <citation type="journal article" date="2016" name="ISME J.">
        <title>Chasing the elusive Euryarchaeota class WSA2: genomes reveal a uniquely fastidious methyl-reducing methanogen.</title>
        <authorList>
            <person name="Nobu M.K."/>
            <person name="Narihiro T."/>
            <person name="Kuroda K."/>
            <person name="Mei R."/>
            <person name="Liu W.T."/>
        </authorList>
    </citation>
    <scope>NUCLEOTIDE SEQUENCE [LARGE SCALE GENOMIC DNA]</scope>
    <source>
        <strain evidence="1">U1lsi0528_Bin055</strain>
    </source>
</reference>
<accession>A0A150IQ50</accession>
<comment type="caution">
    <text evidence="1">The sequence shown here is derived from an EMBL/GenBank/DDBJ whole genome shotgun (WGS) entry which is preliminary data.</text>
</comment>
<dbReference type="Proteomes" id="UP000075398">
    <property type="component" value="Unassembled WGS sequence"/>
</dbReference>
<evidence type="ECO:0000313" key="2">
    <source>
        <dbReference type="Proteomes" id="UP000075398"/>
    </source>
</evidence>